<evidence type="ECO:0000313" key="2">
    <source>
        <dbReference type="EMBL" id="KAI4540491.1"/>
    </source>
</evidence>
<keyword evidence="3" id="KW-1185">Reference proteome</keyword>
<organism evidence="2 3">
    <name type="scientific">Ovis ammon polii</name>
    <dbReference type="NCBI Taxonomy" id="230172"/>
    <lineage>
        <taxon>Eukaryota</taxon>
        <taxon>Metazoa</taxon>
        <taxon>Chordata</taxon>
        <taxon>Craniata</taxon>
        <taxon>Vertebrata</taxon>
        <taxon>Euteleostomi</taxon>
        <taxon>Mammalia</taxon>
        <taxon>Eutheria</taxon>
        <taxon>Laurasiatheria</taxon>
        <taxon>Artiodactyla</taxon>
        <taxon>Ruminantia</taxon>
        <taxon>Pecora</taxon>
        <taxon>Bovidae</taxon>
        <taxon>Caprinae</taxon>
        <taxon>Ovis</taxon>
    </lineage>
</organism>
<reference evidence="2" key="1">
    <citation type="submission" date="2022-03" db="EMBL/GenBank/DDBJ databases">
        <title>Genomic analyses of argali, domestic sheep and their hybrids provide insights into chromosomal evolution, heterosis and genetic basis of agronomic traits.</title>
        <authorList>
            <person name="Li M."/>
        </authorList>
    </citation>
    <scope>NUCLEOTIDE SEQUENCE</scope>
    <source>
        <strain evidence="2">CAU-MHL-2022a</strain>
        <tissue evidence="2">Skin</tissue>
    </source>
</reference>
<accession>A0AAD4YBJ3</accession>
<feature type="compositionally biased region" description="Low complexity" evidence="1">
    <location>
        <begin position="1"/>
        <end position="26"/>
    </location>
</feature>
<name>A0AAD4YBJ3_OVIAM</name>
<evidence type="ECO:0000256" key="1">
    <source>
        <dbReference type="SAM" id="MobiDB-lite"/>
    </source>
</evidence>
<comment type="caution">
    <text evidence="2">The sequence shown here is derived from an EMBL/GenBank/DDBJ whole genome shotgun (WGS) entry which is preliminary data.</text>
</comment>
<sequence length="184" mass="19855">MESAPAAPDPAASEPGSSGSDAAAGSRETPLNQESARKSEPPAPVRRQSYSSTSRALLGGNLKAVPHIAVYFSLAIHYESGLAARVFGTEASPTEHEEADFLDEPIGSMGLAEAALMDRAMEEGRREDAVLSLSKFILWDQRLRSLEKRPQNCRAGEQLWLEDPLGEDAKKRGIVRTPKTQAPD</sequence>
<dbReference type="Proteomes" id="UP001214576">
    <property type="component" value="Unassembled WGS sequence"/>
</dbReference>
<protein>
    <submittedName>
        <fullName evidence="2">Uncharacterized protein</fullName>
    </submittedName>
</protein>
<proteinExistence type="predicted"/>
<evidence type="ECO:0000313" key="3">
    <source>
        <dbReference type="Proteomes" id="UP001214576"/>
    </source>
</evidence>
<dbReference type="EMBL" id="JAKZEL010000009">
    <property type="protein sequence ID" value="KAI4540491.1"/>
    <property type="molecule type" value="Genomic_DNA"/>
</dbReference>
<dbReference type="AlphaFoldDB" id="A0AAD4YBJ3"/>
<gene>
    <name evidence="2" type="ORF">MG293_009532</name>
</gene>
<feature type="region of interest" description="Disordered" evidence="1">
    <location>
        <begin position="1"/>
        <end position="52"/>
    </location>
</feature>